<feature type="binding site" evidence="8">
    <location>
        <begin position="78"/>
        <end position="79"/>
    </location>
    <ligand>
        <name>substrate</name>
    </ligand>
</feature>
<keyword evidence="10" id="KW-1185">Reference proteome</keyword>
<keyword evidence="6 8" id="KW-0961">Cell wall biogenesis/degradation</keyword>
<dbReference type="EC" id="5.1.1.3" evidence="2 8"/>
<evidence type="ECO:0000256" key="5">
    <source>
        <dbReference type="ARBA" id="ARBA00023235"/>
    </source>
</evidence>
<dbReference type="Pfam" id="PF01177">
    <property type="entry name" value="Asp_Glu_race"/>
    <property type="match status" value="1"/>
</dbReference>
<dbReference type="GO" id="GO:0071555">
    <property type="term" value="P:cell wall organization"/>
    <property type="evidence" value="ECO:0007669"/>
    <property type="project" value="UniProtKB-KW"/>
</dbReference>
<evidence type="ECO:0000256" key="7">
    <source>
        <dbReference type="ARBA" id="ARBA00070053"/>
    </source>
</evidence>
<dbReference type="Gene3D" id="3.40.50.1860">
    <property type="match status" value="2"/>
</dbReference>
<feature type="binding site" evidence="8">
    <location>
        <begin position="189"/>
        <end position="190"/>
    </location>
    <ligand>
        <name>substrate</name>
    </ligand>
</feature>
<dbReference type="HAMAP" id="MF_00258">
    <property type="entry name" value="Glu_racemase"/>
    <property type="match status" value="1"/>
</dbReference>
<dbReference type="InterPro" id="IPR015942">
    <property type="entry name" value="Asp/Glu/hydantoin_racemase"/>
</dbReference>
<dbReference type="InterPro" id="IPR001920">
    <property type="entry name" value="Asp/Glu_race"/>
</dbReference>
<keyword evidence="3 8" id="KW-0133">Cell shape</keyword>
<gene>
    <name evidence="8 9" type="primary">murI</name>
    <name evidence="9" type="ORF">PNK_2215</name>
</gene>
<sequence length="269" mass="29843">MHGSLSTYHIGLFDSGVGGLTVMQEIARLLPHESLLYFGDTARVPYGNKSRETIIRYSIENAIFLLEKQIKLLVVACNTASAFALPKLRQIFNIPIVGVIEPGAQKAVSVTRNQRIAVLGTKGTIQSGAYQLEIQRLLPQATVVPVACPLLVPLVEERFLNHPITRLAIKEYMNQLEKAEVDTILLGCTHYPLLKELIQEQAGPHISLVDSASTCAQTVAHLLQTHKLESPTNQATHRYYVSDDPDKFHDLGEKLFGQPLPHIELQKPE</sequence>
<dbReference type="SUPFAM" id="SSF53681">
    <property type="entry name" value="Aspartate/glutamate racemase"/>
    <property type="match status" value="2"/>
</dbReference>
<reference evidence="10" key="1">
    <citation type="submission" date="2015-09" db="EMBL/GenBank/DDBJ databases">
        <authorList>
            <person name="Bertelli C."/>
        </authorList>
    </citation>
    <scope>NUCLEOTIDE SEQUENCE [LARGE SCALE GENOMIC DNA]</scope>
    <source>
        <strain evidence="10">KNic</strain>
    </source>
</reference>
<dbReference type="FunFam" id="3.40.50.1860:FF:000002">
    <property type="entry name" value="Glutamate racemase"/>
    <property type="match status" value="1"/>
</dbReference>
<dbReference type="FunCoup" id="A0A0U5JD69">
    <property type="interactions" value="178"/>
</dbReference>
<name>A0A0U5JD69_9BACT</name>
<dbReference type="InterPro" id="IPR004391">
    <property type="entry name" value="Glu_race"/>
</dbReference>
<dbReference type="EMBL" id="LN879502">
    <property type="protein sequence ID" value="CUI17816.1"/>
    <property type="molecule type" value="Genomic_DNA"/>
</dbReference>
<dbReference type="STRING" id="389348.PNK_2215"/>
<comment type="similarity">
    <text evidence="8">Belongs to the aspartate/glutamate racemases family.</text>
</comment>
<dbReference type="GO" id="GO:0008881">
    <property type="term" value="F:glutamate racemase activity"/>
    <property type="evidence" value="ECO:0007669"/>
    <property type="project" value="UniProtKB-UniRule"/>
</dbReference>
<dbReference type="PROSITE" id="PS00924">
    <property type="entry name" value="ASP_GLU_RACEMASE_2"/>
    <property type="match status" value="1"/>
</dbReference>
<feature type="active site" description="Proton donor/acceptor" evidence="8">
    <location>
        <position position="188"/>
    </location>
</feature>
<dbReference type="PANTHER" id="PTHR21198:SF2">
    <property type="entry name" value="GLUTAMATE RACEMASE"/>
    <property type="match status" value="1"/>
</dbReference>
<dbReference type="GO" id="GO:0009252">
    <property type="term" value="P:peptidoglycan biosynthetic process"/>
    <property type="evidence" value="ECO:0007669"/>
    <property type="project" value="UniProtKB-UniRule"/>
</dbReference>
<keyword evidence="4 8" id="KW-0573">Peptidoglycan synthesis</keyword>
<comment type="catalytic activity">
    <reaction evidence="1 8">
        <text>L-glutamate = D-glutamate</text>
        <dbReference type="Rhea" id="RHEA:12813"/>
        <dbReference type="ChEBI" id="CHEBI:29985"/>
        <dbReference type="ChEBI" id="CHEBI:29986"/>
        <dbReference type="EC" id="5.1.1.3"/>
    </reaction>
</comment>
<dbReference type="PROSITE" id="PS00923">
    <property type="entry name" value="ASP_GLU_RACEMASE_1"/>
    <property type="match status" value="1"/>
</dbReference>
<evidence type="ECO:0000256" key="8">
    <source>
        <dbReference type="HAMAP-Rule" id="MF_00258"/>
    </source>
</evidence>
<dbReference type="PANTHER" id="PTHR21198">
    <property type="entry name" value="GLUTAMATE RACEMASE"/>
    <property type="match status" value="1"/>
</dbReference>
<feature type="binding site" evidence="8">
    <location>
        <begin position="46"/>
        <end position="47"/>
    </location>
    <ligand>
        <name>substrate</name>
    </ligand>
</feature>
<dbReference type="KEGG" id="pnl:PNK_2215"/>
<comment type="function">
    <text evidence="8">Provides the (R)-glutamate required for cell wall biosynthesis.</text>
</comment>
<dbReference type="Proteomes" id="UP000069902">
    <property type="component" value="Chromosome cPNK"/>
</dbReference>
<dbReference type="RefSeq" id="WP_032125798.1">
    <property type="nucleotide sequence ID" value="NZ_LN879502.1"/>
</dbReference>
<dbReference type="AlphaFoldDB" id="A0A0U5JD69"/>
<dbReference type="GO" id="GO:0008360">
    <property type="term" value="P:regulation of cell shape"/>
    <property type="evidence" value="ECO:0007669"/>
    <property type="project" value="UniProtKB-KW"/>
</dbReference>
<dbReference type="InterPro" id="IPR033134">
    <property type="entry name" value="Asp/Glu_racemase_AS_2"/>
</dbReference>
<organism evidence="9 10">
    <name type="scientific">Candidatus Protochlamydia naegleriophila</name>
    <dbReference type="NCBI Taxonomy" id="389348"/>
    <lineage>
        <taxon>Bacteria</taxon>
        <taxon>Pseudomonadati</taxon>
        <taxon>Chlamydiota</taxon>
        <taxon>Chlamydiia</taxon>
        <taxon>Parachlamydiales</taxon>
        <taxon>Parachlamydiaceae</taxon>
        <taxon>Candidatus Protochlamydia</taxon>
    </lineage>
</organism>
<dbReference type="NCBIfam" id="TIGR00067">
    <property type="entry name" value="glut_race"/>
    <property type="match status" value="1"/>
</dbReference>
<evidence type="ECO:0000256" key="1">
    <source>
        <dbReference type="ARBA" id="ARBA00001602"/>
    </source>
</evidence>
<dbReference type="InParanoid" id="A0A0U5JD69"/>
<evidence type="ECO:0000256" key="2">
    <source>
        <dbReference type="ARBA" id="ARBA00013090"/>
    </source>
</evidence>
<evidence type="ECO:0000313" key="9">
    <source>
        <dbReference type="EMBL" id="CUI17816.1"/>
    </source>
</evidence>
<evidence type="ECO:0000256" key="4">
    <source>
        <dbReference type="ARBA" id="ARBA00022984"/>
    </source>
</evidence>
<dbReference type="PATRIC" id="fig|389348.3.peg.2489"/>
<evidence type="ECO:0000256" key="3">
    <source>
        <dbReference type="ARBA" id="ARBA00022960"/>
    </source>
</evidence>
<dbReference type="InterPro" id="IPR018187">
    <property type="entry name" value="Asp/Glu_racemase_AS_1"/>
</dbReference>
<evidence type="ECO:0000256" key="6">
    <source>
        <dbReference type="ARBA" id="ARBA00023316"/>
    </source>
</evidence>
<comment type="pathway">
    <text evidence="8">Cell wall biogenesis; peptidoglycan biosynthesis.</text>
</comment>
<keyword evidence="5 8" id="KW-0413">Isomerase</keyword>
<feature type="active site" description="Proton donor/acceptor" evidence="8">
    <location>
        <position position="77"/>
    </location>
</feature>
<evidence type="ECO:0000313" key="10">
    <source>
        <dbReference type="Proteomes" id="UP000069902"/>
    </source>
</evidence>
<proteinExistence type="inferred from homology"/>
<accession>A0A0U5JD69</accession>
<feature type="binding site" evidence="8">
    <location>
        <begin position="14"/>
        <end position="15"/>
    </location>
    <ligand>
        <name>substrate</name>
    </ligand>
</feature>
<dbReference type="UniPathway" id="UPA00219"/>
<protein>
    <recommendedName>
        <fullName evidence="7 8">Glutamate racemase</fullName>
        <ecNumber evidence="2 8">5.1.1.3</ecNumber>
    </recommendedName>
</protein>